<feature type="compositionally biased region" description="Low complexity" evidence="1">
    <location>
        <begin position="886"/>
        <end position="898"/>
    </location>
</feature>
<feature type="compositionally biased region" description="Polar residues" evidence="1">
    <location>
        <begin position="491"/>
        <end position="526"/>
    </location>
</feature>
<protein>
    <recommendedName>
        <fullName evidence="4">Zinc-finger domain-containing protein</fullName>
    </recommendedName>
</protein>
<feature type="compositionally biased region" description="Polar residues" evidence="1">
    <location>
        <begin position="70"/>
        <end position="79"/>
    </location>
</feature>
<feature type="region of interest" description="Disordered" evidence="1">
    <location>
        <begin position="830"/>
        <end position="867"/>
    </location>
</feature>
<feature type="compositionally biased region" description="Polar residues" evidence="1">
    <location>
        <begin position="1262"/>
        <end position="1280"/>
    </location>
</feature>
<feature type="compositionally biased region" description="Low complexity" evidence="1">
    <location>
        <begin position="338"/>
        <end position="350"/>
    </location>
</feature>
<feature type="region of interest" description="Disordered" evidence="1">
    <location>
        <begin position="250"/>
        <end position="379"/>
    </location>
</feature>
<feature type="region of interest" description="Disordered" evidence="1">
    <location>
        <begin position="882"/>
        <end position="927"/>
    </location>
</feature>
<keyword evidence="3" id="KW-1185">Reference proteome</keyword>
<feature type="compositionally biased region" description="Basic and acidic residues" evidence="1">
    <location>
        <begin position="109"/>
        <end position="127"/>
    </location>
</feature>
<feature type="compositionally biased region" description="Low complexity" evidence="1">
    <location>
        <begin position="917"/>
        <end position="927"/>
    </location>
</feature>
<name>A0A0D7AQ61_9AGAR</name>
<evidence type="ECO:0000313" key="2">
    <source>
        <dbReference type="EMBL" id="KIY54010.1"/>
    </source>
</evidence>
<feature type="region of interest" description="Disordered" evidence="1">
    <location>
        <begin position="425"/>
        <end position="613"/>
    </location>
</feature>
<feature type="compositionally biased region" description="Low complexity" evidence="1">
    <location>
        <begin position="1"/>
        <end position="19"/>
    </location>
</feature>
<evidence type="ECO:0000313" key="3">
    <source>
        <dbReference type="Proteomes" id="UP000054144"/>
    </source>
</evidence>
<dbReference type="OrthoDB" id="2758530at2759"/>
<gene>
    <name evidence="2" type="ORF">FISHEDRAFT_54809</name>
</gene>
<accession>A0A0D7AQ61</accession>
<feature type="compositionally biased region" description="Low complexity" evidence="1">
    <location>
        <begin position="266"/>
        <end position="288"/>
    </location>
</feature>
<feature type="region of interest" description="Disordered" evidence="1">
    <location>
        <begin position="109"/>
        <end position="156"/>
    </location>
</feature>
<organism evidence="2 3">
    <name type="scientific">Fistulina hepatica ATCC 64428</name>
    <dbReference type="NCBI Taxonomy" id="1128425"/>
    <lineage>
        <taxon>Eukaryota</taxon>
        <taxon>Fungi</taxon>
        <taxon>Dikarya</taxon>
        <taxon>Basidiomycota</taxon>
        <taxon>Agaricomycotina</taxon>
        <taxon>Agaricomycetes</taxon>
        <taxon>Agaricomycetidae</taxon>
        <taxon>Agaricales</taxon>
        <taxon>Fistulinaceae</taxon>
        <taxon>Fistulina</taxon>
    </lineage>
</organism>
<sequence>MPEVDLSTLPPSPSTSLPRRPLPRRSRTRTQSSTSVSAISTKGSQAPVESKSSPPASASQAVHSRLTPKFFNSSVSNVPQVAEEPKPDPQGSFGDLSKLRKSPFRVHSPVEVHRLDSPSASRDEQSRTRSLALLSQRTSHSPPGPHHTCTHSNDASNLEPSMLIHLTTSPSSPSCRSFFAPSISATAPGNLPVGTLLVDYTSSLEAFSEEEETATKDMLLCHSLRTSPLPKARDLVTEVIQRAALVTNASTNGRSTPIPGSASPVSNASSLFGSSPPSSAHANSPSTSETLVPENDCSTSSNGRTVFVSPRTRRPRTPSEYQPSSESDDELLLKSIEASKSTRGSSSSRRSAARSDRSFRKTSSPWSSSHGKSFDPVPAAKRRRVQFLDHVLMPPLPPGHRTSDYRGPGEFGKVVMTRFLGSLPVDDSKDDDYIPPSRVKTSSNKTPKKATSKKASQHAFGSESQAGRVRVSATESEMYPQEIKRTKSRPLGNNSTAVPERQLSNRSIFRNFSPTKSHRASTIVSQSDDRPGSRTTKRAAEYVGRAGAHVSSRTLTDADHAESWHPTTGSDPATRSTGHAPPHFPPFAAAPSGNRSHCTPFASRISPPAVEHSPRVQADEDILDIPSIFPLANDAALYFNLRHLCSFFHVLPRQDLTSRPRRARVHLSNEDERSEYLMGGYLQQIILDDEEHSVSGLSTAANRAHGSPLSTLHSHFSPTPDMTDDSGNDVVAPHQRRVADTREKMARYPYVDIDAVTSECDLSSSEGTAVLCEPEVHNASRPPNYRDALFSAGDTQLLLSSHSPSHSPSVFPVDPIRSLSKLLQPDLFLPAPDDESLGQISPPLPFPSPEHEPQYVPDTVDPSLLGGATHQGVHLLVAADDEEPEAPVASPSHASGPDPSSPPFLPSGLPQRQRSTSGSVARQSRSRSRSLSAFSSFSMRSLAPSDTGDIEESPSAALNKACDYDWPDSPDEIYCHQCRRNRCLIMRYRDTIQFDLVMKFVCPRCQGNCNCTACTDRRNVPYLKPDQFYAVHHITVLKPTRGKKVVASTSTITPPKKKSAAPFHRLTPTRRRPVTHGAATFWGTLYHFDGNHLGAAFERNSNNSVVISRSLSPCSRLSSPQPPSSPRKIRFIGKVQPSWNFGDKPVLKDLYPRVRPLVRPYIGNRANLFLKQTVSRASSLTPLPSDVDDGDKQETMAWWGEEDDEIGSPGGQRRYPSSRKSSVPMEDILRDEHIATANAVQDGINAVWLARAASASRELEAPSQQRQAPITSMQQQQQTFHAIPDSDDEDGGGVSMMDDLAAVLNATFGANAQAVVY</sequence>
<feature type="region of interest" description="Disordered" evidence="1">
    <location>
        <begin position="1200"/>
        <end position="1223"/>
    </location>
</feature>
<feature type="compositionally biased region" description="Basic residues" evidence="1">
    <location>
        <begin position="446"/>
        <end position="456"/>
    </location>
</feature>
<evidence type="ECO:0000256" key="1">
    <source>
        <dbReference type="SAM" id="MobiDB-lite"/>
    </source>
</evidence>
<proteinExistence type="predicted"/>
<feature type="region of interest" description="Disordered" evidence="1">
    <location>
        <begin position="1"/>
        <end position="97"/>
    </location>
</feature>
<feature type="compositionally biased region" description="Polar residues" evidence="1">
    <location>
        <begin position="565"/>
        <end position="577"/>
    </location>
</feature>
<feature type="region of interest" description="Disordered" evidence="1">
    <location>
        <begin position="1259"/>
        <end position="1294"/>
    </location>
</feature>
<dbReference type="EMBL" id="KN881581">
    <property type="protein sequence ID" value="KIY54010.1"/>
    <property type="molecule type" value="Genomic_DNA"/>
</dbReference>
<evidence type="ECO:0008006" key="4">
    <source>
        <dbReference type="Google" id="ProtNLM"/>
    </source>
</evidence>
<feature type="compositionally biased region" description="Polar residues" evidence="1">
    <location>
        <begin position="361"/>
        <end position="371"/>
    </location>
</feature>
<dbReference type="Proteomes" id="UP000054144">
    <property type="component" value="Unassembled WGS sequence"/>
</dbReference>
<reference evidence="2 3" key="1">
    <citation type="journal article" date="2015" name="Fungal Genet. Biol.">
        <title>Evolution of novel wood decay mechanisms in Agaricales revealed by the genome sequences of Fistulina hepatica and Cylindrobasidium torrendii.</title>
        <authorList>
            <person name="Floudas D."/>
            <person name="Held B.W."/>
            <person name="Riley R."/>
            <person name="Nagy L.G."/>
            <person name="Koehler G."/>
            <person name="Ransdell A.S."/>
            <person name="Younus H."/>
            <person name="Chow J."/>
            <person name="Chiniquy J."/>
            <person name="Lipzen A."/>
            <person name="Tritt A."/>
            <person name="Sun H."/>
            <person name="Haridas S."/>
            <person name="LaButti K."/>
            <person name="Ohm R.A."/>
            <person name="Kues U."/>
            <person name="Blanchette R.A."/>
            <person name="Grigoriev I.V."/>
            <person name="Minto R.E."/>
            <person name="Hibbett D.S."/>
        </authorList>
    </citation>
    <scope>NUCLEOTIDE SEQUENCE [LARGE SCALE GENOMIC DNA]</scope>
    <source>
        <strain evidence="2 3">ATCC 64428</strain>
    </source>
</reference>
<feature type="compositionally biased region" description="Low complexity" evidence="1">
    <location>
        <begin position="46"/>
        <end position="64"/>
    </location>
</feature>